<name>A0A1H6MAZ7_9GAMM</name>
<evidence type="ECO:0000313" key="2">
    <source>
        <dbReference type="EMBL" id="SEH98543.1"/>
    </source>
</evidence>
<evidence type="ECO:0000313" key="3">
    <source>
        <dbReference type="Proteomes" id="UP000198988"/>
    </source>
</evidence>
<protein>
    <submittedName>
        <fullName evidence="2">[weak similarity to] outer membraneautotransporter</fullName>
    </submittedName>
</protein>
<feature type="domain" description="Autotransporter" evidence="1">
    <location>
        <begin position="300"/>
        <end position="536"/>
    </location>
</feature>
<dbReference type="InterPro" id="IPR005546">
    <property type="entry name" value="Autotransporte_beta"/>
</dbReference>
<dbReference type="InterPro" id="IPR036709">
    <property type="entry name" value="Autotransporte_beta_dom_sf"/>
</dbReference>
<proteinExistence type="predicted"/>
<accession>A0A1H6MAZ7</accession>
<sequence>MLSSFQAFAFSITTEANISTPENTAKVIDLTTDVNSDIGFTSIDFAILPGADANKFTLAGNKLTFKATDFEARSDVAYRVKVQATKKVRILGVVASTMTAEKTITVTVADLDDEALTNIQISNTNLIAGLPADTLVGTLSATDLDTAADALTFTTTSTDFKIVNGNELETKRSITAIGDMTITVTVSDGIQSANQEFSIKVTEKTKDTTVEEPVVTAQAVRKESKSASKLLLSKVGRTLMGRLSHIRHKNKQKSSFSANDFVNGIQVSFADSQTNSFINRVLSANGPSNVIPTSSRKVERWDTWTSAEVVIGKNNGEGANKTKFNLKSLNIGMDRRIAKDKIIGFSLGLGKQKHTATGNNFSGDIDTMQYILSSYGALELNDKGNIEAVLGVAQATHKISNSNTPSADQDSDGFFASIAYRTDLQAQGVDLSPFIRYDISRIKMKADDILTNSETATDEAIALGIEINKQVNYQDGQLTRFVSVEYKSDIRRDDSDYRSKNAEQEVSVKLGLDYQKDDTTASVSYKRIQSTNNKAHSNGIEGAVRWKF</sequence>
<dbReference type="EMBL" id="CDSC02000399">
    <property type="protein sequence ID" value="SEH98543.1"/>
    <property type="molecule type" value="Genomic_DNA"/>
</dbReference>
<reference evidence="3" key="1">
    <citation type="submission" date="2016-06" db="EMBL/GenBank/DDBJ databases">
        <authorList>
            <person name="Petersen J."/>
            <person name="Sayavedra L."/>
        </authorList>
    </citation>
    <scope>NUCLEOTIDE SEQUENCE [LARGE SCALE GENOMIC DNA]</scope>
    <source>
        <strain evidence="3">BazSymA</strain>
    </source>
</reference>
<dbReference type="AlphaFoldDB" id="A0A1H6MAZ7"/>
<dbReference type="SUPFAM" id="SSF103515">
    <property type="entry name" value="Autotransporter"/>
    <property type="match status" value="1"/>
</dbReference>
<dbReference type="SMART" id="SM00869">
    <property type="entry name" value="Autotransporter"/>
    <property type="match status" value="1"/>
</dbReference>
<evidence type="ECO:0000259" key="1">
    <source>
        <dbReference type="SMART" id="SM00869"/>
    </source>
</evidence>
<organism evidence="2 3">
    <name type="scientific">Bathymodiolus azoricus thioautotrophic gill symbiont</name>
    <dbReference type="NCBI Taxonomy" id="235205"/>
    <lineage>
        <taxon>Bacteria</taxon>
        <taxon>Pseudomonadati</taxon>
        <taxon>Pseudomonadota</taxon>
        <taxon>Gammaproteobacteria</taxon>
        <taxon>sulfur-oxidizing symbionts</taxon>
    </lineage>
</organism>
<dbReference type="Pfam" id="PF03797">
    <property type="entry name" value="Autotransporter"/>
    <property type="match status" value="1"/>
</dbReference>
<dbReference type="Proteomes" id="UP000198988">
    <property type="component" value="Unassembled WGS sequence"/>
</dbReference>
<dbReference type="Gene3D" id="2.40.128.130">
    <property type="entry name" value="Autotransporter beta-domain"/>
    <property type="match status" value="1"/>
</dbReference>
<gene>
    <name evidence="2" type="ORF">BAZSYMA_ACONTIG28768_1</name>
</gene>